<feature type="non-terminal residue" evidence="2">
    <location>
        <position position="1"/>
    </location>
</feature>
<evidence type="ECO:0000313" key="3">
    <source>
        <dbReference type="Proteomes" id="UP000652761"/>
    </source>
</evidence>
<reference evidence="2" key="1">
    <citation type="submission" date="2017-07" db="EMBL/GenBank/DDBJ databases">
        <title>Taro Niue Genome Assembly and Annotation.</title>
        <authorList>
            <person name="Atibalentja N."/>
            <person name="Keating K."/>
            <person name="Fields C.J."/>
        </authorList>
    </citation>
    <scope>NUCLEOTIDE SEQUENCE</scope>
    <source>
        <strain evidence="2">Niue_2</strain>
        <tissue evidence="2">Leaf</tissue>
    </source>
</reference>
<keyword evidence="3" id="KW-1185">Reference proteome</keyword>
<protein>
    <submittedName>
        <fullName evidence="2">Uncharacterized protein</fullName>
    </submittedName>
</protein>
<accession>A0A843X213</accession>
<sequence length="295" mass="33376">RQGQSKVKSPASLANKPSRPVEKLKIQTSWLTSHLGQSKSPRLSALCSPRRQRKSTNDTEEEQQISPLHALSRPSRQRKSADSSEEEQFAISLLIGTSSASFSCFVGERAWMVVRGNNLTFLCLLGRPHHLPSPLSVRFFAERSHTTSACSYPSLSSGRWIDQGDLKQEKSPRRRKQMGIAFSLHLWSGEVFGRINAYGNLCQREVVLLHRLLPLQERSQRWIMHRWQGRSKKGDGRMVVGRVNAHFLIVVDYSCSFLCFPQFRLADPLGRLQVGEVLWAVEANRNGLLTTSEIV</sequence>
<dbReference type="Proteomes" id="UP000652761">
    <property type="component" value="Unassembled WGS sequence"/>
</dbReference>
<gene>
    <name evidence="2" type="ORF">Taro_048052</name>
</gene>
<proteinExistence type="predicted"/>
<feature type="non-terminal residue" evidence="2">
    <location>
        <position position="295"/>
    </location>
</feature>
<dbReference type="AlphaFoldDB" id="A0A843X213"/>
<feature type="region of interest" description="Disordered" evidence="1">
    <location>
        <begin position="1"/>
        <end position="21"/>
    </location>
</feature>
<evidence type="ECO:0000256" key="1">
    <source>
        <dbReference type="SAM" id="MobiDB-lite"/>
    </source>
</evidence>
<evidence type="ECO:0000313" key="2">
    <source>
        <dbReference type="EMBL" id="MQM15117.1"/>
    </source>
</evidence>
<organism evidence="2 3">
    <name type="scientific">Colocasia esculenta</name>
    <name type="common">Wild taro</name>
    <name type="synonym">Arum esculentum</name>
    <dbReference type="NCBI Taxonomy" id="4460"/>
    <lineage>
        <taxon>Eukaryota</taxon>
        <taxon>Viridiplantae</taxon>
        <taxon>Streptophyta</taxon>
        <taxon>Embryophyta</taxon>
        <taxon>Tracheophyta</taxon>
        <taxon>Spermatophyta</taxon>
        <taxon>Magnoliopsida</taxon>
        <taxon>Liliopsida</taxon>
        <taxon>Araceae</taxon>
        <taxon>Aroideae</taxon>
        <taxon>Colocasieae</taxon>
        <taxon>Colocasia</taxon>
    </lineage>
</organism>
<feature type="region of interest" description="Disordered" evidence="1">
    <location>
        <begin position="33"/>
        <end position="83"/>
    </location>
</feature>
<comment type="caution">
    <text evidence="2">The sequence shown here is derived from an EMBL/GenBank/DDBJ whole genome shotgun (WGS) entry which is preliminary data.</text>
</comment>
<dbReference type="EMBL" id="NMUH01006374">
    <property type="protein sequence ID" value="MQM15117.1"/>
    <property type="molecule type" value="Genomic_DNA"/>
</dbReference>
<name>A0A843X213_COLES</name>